<dbReference type="AlphaFoldDB" id="A0A7D7A6M6"/>
<feature type="compositionally biased region" description="Low complexity" evidence="7">
    <location>
        <begin position="284"/>
        <end position="315"/>
    </location>
</feature>
<evidence type="ECO:0000256" key="6">
    <source>
        <dbReference type="SAM" id="Coils"/>
    </source>
</evidence>
<feature type="signal peptide" evidence="8">
    <location>
        <begin position="1"/>
        <end position="24"/>
    </location>
</feature>
<evidence type="ECO:0000256" key="3">
    <source>
        <dbReference type="ARBA" id="ARBA00022729"/>
    </source>
</evidence>
<dbReference type="Gene3D" id="3.90.1720.10">
    <property type="entry name" value="endopeptidase domain like (from Nostoc punctiforme)"/>
    <property type="match status" value="1"/>
</dbReference>
<evidence type="ECO:0000256" key="5">
    <source>
        <dbReference type="ARBA" id="ARBA00022807"/>
    </source>
</evidence>
<comment type="similarity">
    <text evidence="1">Belongs to the peptidase C40 family.</text>
</comment>
<evidence type="ECO:0000256" key="8">
    <source>
        <dbReference type="SAM" id="SignalP"/>
    </source>
</evidence>
<keyword evidence="3 8" id="KW-0732">Signal</keyword>
<dbReference type="InterPro" id="IPR038765">
    <property type="entry name" value="Papain-like_cys_pep_sf"/>
</dbReference>
<feature type="coiled-coil region" evidence="6">
    <location>
        <begin position="152"/>
        <end position="221"/>
    </location>
</feature>
<dbReference type="InterPro" id="IPR051794">
    <property type="entry name" value="PG_Endopeptidase_C40"/>
</dbReference>
<keyword evidence="2" id="KW-0645">Protease</keyword>
<evidence type="ECO:0000256" key="2">
    <source>
        <dbReference type="ARBA" id="ARBA00022670"/>
    </source>
</evidence>
<feature type="domain" description="NlpC/P60" evidence="9">
    <location>
        <begin position="316"/>
        <end position="427"/>
    </location>
</feature>
<protein>
    <submittedName>
        <fullName evidence="10">C40 family peptidase</fullName>
    </submittedName>
</protein>
<keyword evidence="5" id="KW-0788">Thiol protease</keyword>
<evidence type="ECO:0000256" key="7">
    <source>
        <dbReference type="SAM" id="MobiDB-lite"/>
    </source>
</evidence>
<dbReference type="KEGG" id="cint:HZF06_11395"/>
<dbReference type="RefSeq" id="WP_181603587.1">
    <property type="nucleotide sequence ID" value="NZ_CP059378.1"/>
</dbReference>
<gene>
    <name evidence="10" type="ORF">HZF06_11395</name>
</gene>
<organism evidence="10 11">
    <name type="scientific">Clostridium intestinale</name>
    <dbReference type="NCBI Taxonomy" id="36845"/>
    <lineage>
        <taxon>Bacteria</taxon>
        <taxon>Bacillati</taxon>
        <taxon>Bacillota</taxon>
        <taxon>Clostridia</taxon>
        <taxon>Eubacteriales</taxon>
        <taxon>Clostridiaceae</taxon>
        <taxon>Clostridium</taxon>
    </lineage>
</organism>
<evidence type="ECO:0000313" key="11">
    <source>
        <dbReference type="Proteomes" id="UP000512286"/>
    </source>
</evidence>
<feature type="chain" id="PRO_5028167675" evidence="8">
    <location>
        <begin position="25"/>
        <end position="427"/>
    </location>
</feature>
<dbReference type="Proteomes" id="UP000512286">
    <property type="component" value="Chromosome"/>
</dbReference>
<dbReference type="Pfam" id="PF00877">
    <property type="entry name" value="NLPC_P60"/>
    <property type="match status" value="1"/>
</dbReference>
<sequence>MKKKLMIGLLVVSMLIGTGVQALADPLTTAQQQDLDNRKNQISAAEQKYAELQNKADELNIEIQKLVLAVQENESNISSVNKDIEALNVQIEDNKKEFEKKEELFKTRIKFLYENGGQANYITVLFSANSIGDFISKAQAIGKILSLDKQILEELDEKKKEYDVSVARLDTKKTELENLNSVNKSKLSDLNQKKDEQLVYIQKAKEEYAKLSSDLITTERNLYKPFENIINNTSISINDLNNSISALNSLKSTVTNSDVKNEINNLLTKANTSINKKKAEIEASKQTNTQTSPTNNQTQKPSNNTSTNPSNNAPVSASASKILEIAYSKLGADYVWGATGPDVFDCSGFTQYVYRQAGIYISRTTYTQINDGVAVSYSNLQPGDLVLTSAGHIGIYVGNGQMIHAPQTGDVVKVSKIWSFYAARRIL</sequence>
<dbReference type="InterPro" id="IPR000064">
    <property type="entry name" value="NLP_P60_dom"/>
</dbReference>
<keyword evidence="4" id="KW-0378">Hydrolase</keyword>
<evidence type="ECO:0000256" key="4">
    <source>
        <dbReference type="ARBA" id="ARBA00022801"/>
    </source>
</evidence>
<name>A0A7D7A6M6_9CLOT</name>
<feature type="region of interest" description="Disordered" evidence="7">
    <location>
        <begin position="280"/>
        <end position="315"/>
    </location>
</feature>
<evidence type="ECO:0000259" key="9">
    <source>
        <dbReference type="PROSITE" id="PS51935"/>
    </source>
</evidence>
<proteinExistence type="inferred from homology"/>
<dbReference type="PANTHER" id="PTHR47359">
    <property type="entry name" value="PEPTIDOGLYCAN DL-ENDOPEPTIDASE CWLO"/>
    <property type="match status" value="1"/>
</dbReference>
<dbReference type="Pfam" id="PF24568">
    <property type="entry name" value="CC_PcsB"/>
    <property type="match status" value="1"/>
</dbReference>
<dbReference type="GO" id="GO:0008234">
    <property type="term" value="F:cysteine-type peptidase activity"/>
    <property type="evidence" value="ECO:0007669"/>
    <property type="project" value="UniProtKB-KW"/>
</dbReference>
<dbReference type="EMBL" id="CP059378">
    <property type="protein sequence ID" value="QLY82160.1"/>
    <property type="molecule type" value="Genomic_DNA"/>
</dbReference>
<evidence type="ECO:0000256" key="1">
    <source>
        <dbReference type="ARBA" id="ARBA00007074"/>
    </source>
</evidence>
<dbReference type="InterPro" id="IPR057309">
    <property type="entry name" value="PcsB_CC"/>
</dbReference>
<feature type="coiled-coil region" evidence="6">
    <location>
        <begin position="35"/>
        <end position="104"/>
    </location>
</feature>
<dbReference type="PANTHER" id="PTHR47359:SF3">
    <property type="entry name" value="NLP_P60 DOMAIN-CONTAINING PROTEIN-RELATED"/>
    <property type="match status" value="1"/>
</dbReference>
<dbReference type="SUPFAM" id="SSF54001">
    <property type="entry name" value="Cysteine proteinases"/>
    <property type="match status" value="1"/>
</dbReference>
<dbReference type="Gene3D" id="6.10.250.3150">
    <property type="match status" value="1"/>
</dbReference>
<dbReference type="GO" id="GO:0006508">
    <property type="term" value="P:proteolysis"/>
    <property type="evidence" value="ECO:0007669"/>
    <property type="project" value="UniProtKB-KW"/>
</dbReference>
<accession>A0A7D7A6M6</accession>
<evidence type="ECO:0000313" key="10">
    <source>
        <dbReference type="EMBL" id="QLY82160.1"/>
    </source>
</evidence>
<dbReference type="PROSITE" id="PS51935">
    <property type="entry name" value="NLPC_P60"/>
    <property type="match status" value="1"/>
</dbReference>
<reference evidence="10 11" key="1">
    <citation type="submission" date="2020-07" db="EMBL/GenBank/DDBJ databases">
        <title>Electron transfer.</title>
        <authorList>
            <person name="Huang L."/>
            <person name="Liu X."/>
            <person name="Zhou S."/>
        </authorList>
    </citation>
    <scope>NUCLEOTIDE SEQUENCE [LARGE SCALE GENOMIC DNA]</scope>
    <source>
        <strain evidence="10 11">Lx1</strain>
    </source>
</reference>
<keyword evidence="6" id="KW-0175">Coiled coil</keyword>